<dbReference type="PROSITE" id="PS50280">
    <property type="entry name" value="SET"/>
    <property type="match status" value="1"/>
</dbReference>
<keyword evidence="1" id="KW-0479">Metal-binding</keyword>
<comment type="caution">
    <text evidence="8">The sequence shown here is derived from an EMBL/GenBank/DDBJ whole genome shotgun (WGS) entry which is preliminary data.</text>
</comment>
<dbReference type="Pfam" id="PF01753">
    <property type="entry name" value="zf-MYND"/>
    <property type="match status" value="1"/>
</dbReference>
<dbReference type="Gene3D" id="2.170.270.10">
    <property type="entry name" value="SET domain"/>
    <property type="match status" value="1"/>
</dbReference>
<evidence type="ECO:0000256" key="1">
    <source>
        <dbReference type="ARBA" id="ARBA00022723"/>
    </source>
</evidence>
<reference evidence="8" key="1">
    <citation type="journal article" date="2020" name="Mol. Plant Microbe Interact.">
        <title>Genome Sequence of the Biocontrol Agent Coniothyrium minitans strain Conio (IMI 134523).</title>
        <authorList>
            <person name="Patel D."/>
            <person name="Shittu T.A."/>
            <person name="Baroncelli R."/>
            <person name="Muthumeenakshi S."/>
            <person name="Osborne T.H."/>
            <person name="Janganan T.K."/>
            <person name="Sreenivasaprasad S."/>
        </authorList>
    </citation>
    <scope>NUCLEOTIDE SEQUENCE</scope>
    <source>
        <strain evidence="8">Conio</strain>
    </source>
</reference>
<evidence type="ECO:0000256" key="4">
    <source>
        <dbReference type="PROSITE-ProRule" id="PRU00134"/>
    </source>
</evidence>
<protein>
    <submittedName>
        <fullName evidence="8">Set domain-containing protein 5</fullName>
    </submittedName>
</protein>
<feature type="region of interest" description="Disordered" evidence="5">
    <location>
        <begin position="24"/>
        <end position="43"/>
    </location>
</feature>
<organism evidence="8 9">
    <name type="scientific">Paraphaeosphaeria minitans</name>
    <dbReference type="NCBI Taxonomy" id="565426"/>
    <lineage>
        <taxon>Eukaryota</taxon>
        <taxon>Fungi</taxon>
        <taxon>Dikarya</taxon>
        <taxon>Ascomycota</taxon>
        <taxon>Pezizomycotina</taxon>
        <taxon>Dothideomycetes</taxon>
        <taxon>Pleosporomycetidae</taxon>
        <taxon>Pleosporales</taxon>
        <taxon>Massarineae</taxon>
        <taxon>Didymosphaeriaceae</taxon>
        <taxon>Paraphaeosphaeria</taxon>
    </lineage>
</organism>
<dbReference type="PANTHER" id="PTHR47332:SF2">
    <property type="entry name" value="SET-6"/>
    <property type="match status" value="1"/>
</dbReference>
<feature type="domain" description="MYND-type" evidence="7">
    <location>
        <begin position="950"/>
        <end position="990"/>
    </location>
</feature>
<dbReference type="InterPro" id="IPR046341">
    <property type="entry name" value="SET_dom_sf"/>
</dbReference>
<evidence type="ECO:0000313" key="9">
    <source>
        <dbReference type="Proteomes" id="UP000756921"/>
    </source>
</evidence>
<keyword evidence="3" id="KW-0862">Zinc</keyword>
<dbReference type="PROSITE" id="PS01360">
    <property type="entry name" value="ZF_MYND_1"/>
    <property type="match status" value="1"/>
</dbReference>
<dbReference type="EMBL" id="WJXW01000020">
    <property type="protein sequence ID" value="KAF9728412.1"/>
    <property type="molecule type" value="Genomic_DNA"/>
</dbReference>
<dbReference type="InterPro" id="IPR010730">
    <property type="entry name" value="HET"/>
</dbReference>
<dbReference type="SUPFAM" id="SSF82199">
    <property type="entry name" value="SET domain"/>
    <property type="match status" value="1"/>
</dbReference>
<feature type="compositionally biased region" description="Polar residues" evidence="5">
    <location>
        <begin position="29"/>
        <end position="41"/>
    </location>
</feature>
<evidence type="ECO:0000259" key="7">
    <source>
        <dbReference type="PROSITE" id="PS50865"/>
    </source>
</evidence>
<dbReference type="InterPro" id="IPR002893">
    <property type="entry name" value="Znf_MYND"/>
</dbReference>
<keyword evidence="9" id="KW-1185">Reference proteome</keyword>
<keyword evidence="2 4" id="KW-0863">Zinc-finger</keyword>
<evidence type="ECO:0000259" key="6">
    <source>
        <dbReference type="PROSITE" id="PS50280"/>
    </source>
</evidence>
<dbReference type="Gene3D" id="6.10.140.2220">
    <property type="match status" value="1"/>
</dbReference>
<dbReference type="AlphaFoldDB" id="A0A9P6G423"/>
<accession>A0A9P6G423</accession>
<dbReference type="Proteomes" id="UP000756921">
    <property type="component" value="Unassembled WGS sequence"/>
</dbReference>
<evidence type="ECO:0000256" key="2">
    <source>
        <dbReference type="ARBA" id="ARBA00022771"/>
    </source>
</evidence>
<dbReference type="CDD" id="cd20071">
    <property type="entry name" value="SET_SMYD"/>
    <property type="match status" value="1"/>
</dbReference>
<dbReference type="Pfam" id="PF00856">
    <property type="entry name" value="SET"/>
    <property type="match status" value="1"/>
</dbReference>
<proteinExistence type="predicted"/>
<evidence type="ECO:0000256" key="3">
    <source>
        <dbReference type="ARBA" id="ARBA00022833"/>
    </source>
</evidence>
<sequence>MGVDVQMTPAREGAIDIFTAGSAAKDSKTTGYPSEKTSQMALPNRPTLYGSSLGLSLATRSVQALDASRNEIRVLSFEPPSTPDDLSSRLDRILGLRLDPLRLTLEHVSLDDFKPEYTTFRTAHLAQWSRSQVDDAWCEQFDFELGSTSSDVFRTIARFTWGDYTAISYMWGSPEDTKTITINGMPVTVGENLAVALDCLRSSLVDKVWIDAICINQDDIDERNAQILRIRDIFSQSLAVTIWLGEDEMSGTGLDSWVETSFDNLRLCNTILEAHGRQTLEAALGIDVKAWESDHDYDELEGLPLSGDVLYFDNEWWADSDDEDEFGPSHFRDLVAMALFHLCGNPYWTRLWIIQELAVSPIRSTLDWGDSSVPLRVVLALADISCNKIFDGSILDSRAGTRISPCLQLLKSIGQWQKLGVLSDKEDGLKGTAVDDLCRLAGSAQCTLPHDKVFGLLGLLPQAISSKITIDYKRDETELSSEFTAAIFIANENSRNLEGAGDVTAQSTTVDSIYALQDVPGRGKGLVAREKISKGTRILSEEAVVTVSESVGSERLRTSICKQVEALSENQRRDFLSMHNIHPYRNAAEQYLGIFSNKLPTCRSLHALRDINKGEEITITYLGPLKNRKARQEALQEKFDFTCLCHLCSLPPEQSQESDRRLEEIHRLDCVIDQLGTDGVLVSPLRTLRYFDQQVRLYNEQGREDVGFAQAFVDAAQLVIANSDLARGRVFAERAASVWKITLGGDSTQAIKRRALAQDPSKYELFGVSTKWKTKVDETPQGLEPSDFEDWLWRREKPKALGQLANLRSRATFPGFTDLPDENDVDPEFYERSNIGTYRPRRHWCFFGEIVDFASLLRLQMEIKDVDGTTIPLYFYTDSRGSELVPGQFQKGYTVAILYAERHAFMFCEPGIRHEDPQTIKIFPLSLDKLLALNDQVQQFSIEINGMRICHGCGKKAASLQRCSKCSSFWYCNRACQVAGWNEKGHKADCKLLKDPDLRGLFVLKWDEFDNHILFPLQAAKDS</sequence>
<dbReference type="OrthoDB" id="265717at2759"/>
<evidence type="ECO:0000256" key="5">
    <source>
        <dbReference type="SAM" id="MobiDB-lite"/>
    </source>
</evidence>
<gene>
    <name evidence="8" type="ORF">PMIN01_13545</name>
</gene>
<name>A0A9P6G423_9PLEO</name>
<dbReference type="Pfam" id="PF06985">
    <property type="entry name" value="HET"/>
    <property type="match status" value="1"/>
</dbReference>
<evidence type="ECO:0000313" key="8">
    <source>
        <dbReference type="EMBL" id="KAF9728412.1"/>
    </source>
</evidence>
<dbReference type="PANTHER" id="PTHR47332">
    <property type="entry name" value="SET DOMAIN-CONTAINING PROTEIN 5"/>
    <property type="match status" value="1"/>
</dbReference>
<dbReference type="GO" id="GO:0008270">
    <property type="term" value="F:zinc ion binding"/>
    <property type="evidence" value="ECO:0007669"/>
    <property type="project" value="UniProtKB-KW"/>
</dbReference>
<dbReference type="SUPFAM" id="SSF144232">
    <property type="entry name" value="HIT/MYND zinc finger-like"/>
    <property type="match status" value="1"/>
</dbReference>
<dbReference type="InterPro" id="IPR053185">
    <property type="entry name" value="SET_domain_protein"/>
</dbReference>
<dbReference type="PROSITE" id="PS50865">
    <property type="entry name" value="ZF_MYND_2"/>
    <property type="match status" value="1"/>
</dbReference>
<dbReference type="InterPro" id="IPR001214">
    <property type="entry name" value="SET_dom"/>
</dbReference>
<feature type="domain" description="SET" evidence="6">
    <location>
        <begin position="511"/>
        <end position="622"/>
    </location>
</feature>